<reference evidence="1 2" key="1">
    <citation type="submission" date="2020-12" db="EMBL/GenBank/DDBJ databases">
        <title>FDA dAtabase for Regulatory Grade micrObial Sequences (FDA-ARGOS): Supporting development and validation of Infectious Disease Dx tests.</title>
        <authorList>
            <person name="Sproer C."/>
            <person name="Gronow S."/>
            <person name="Severitt S."/>
            <person name="Schroder I."/>
            <person name="Tallon L."/>
            <person name="Sadzewicz L."/>
            <person name="Zhao X."/>
            <person name="Boylan J."/>
            <person name="Ott S."/>
            <person name="Bowen H."/>
            <person name="Vavikolanu K."/>
            <person name="Mehta A."/>
            <person name="Aluvathingal J."/>
            <person name="Nadendla S."/>
            <person name="Lowell S."/>
            <person name="Myers T."/>
            <person name="Yan Y."/>
            <person name="Sichtig H."/>
        </authorList>
    </citation>
    <scope>NUCLEOTIDE SEQUENCE [LARGE SCALE GENOMIC DNA]</scope>
    <source>
        <strain evidence="1 2">FDAARGOS_890</strain>
    </source>
</reference>
<dbReference type="KEGG" id="dla:I6G47_28720"/>
<gene>
    <name evidence="1" type="ORF">I6G47_28720</name>
</gene>
<evidence type="ECO:0000313" key="1">
    <source>
        <dbReference type="EMBL" id="QPS80911.1"/>
    </source>
</evidence>
<evidence type="ECO:0000313" key="2">
    <source>
        <dbReference type="Proteomes" id="UP000595064"/>
    </source>
</evidence>
<name>A0A7T2YRS7_9BURK</name>
<dbReference type="AlphaFoldDB" id="A0A7T2YRS7"/>
<protein>
    <submittedName>
        <fullName evidence="1">Replication initiator protein A</fullName>
    </submittedName>
</protein>
<sequence length="257" mass="29064">MSENTEKLKRELEDAASGFVPKTASHTVPFAPALLKSSLFSAAKGERAVYFEETELASHPTVKVFFTGEALQQDDLRVLLALIKLREGSLATRAMSFAPREFCVLMGRADSSTSVKSMRESLVRLQRARVRVQTMKFEGLYSFVSDVEFAPGKWRVWLSERVADVLAQNITYINKEARFTATDGLQSWLYTFVRADACFTAFKVEDLQAWSGMTTYVRKEFARHLRKQLTTLQDQGVIAEFEMLAGGEKVQIYKTTQ</sequence>
<dbReference type="RefSeq" id="WP_016451066.1">
    <property type="nucleotide sequence ID" value="NZ_CP065748.1"/>
</dbReference>
<dbReference type="Proteomes" id="UP000595064">
    <property type="component" value="Chromosome"/>
</dbReference>
<organism evidence="1 2">
    <name type="scientific">Delftia lacustris</name>
    <dbReference type="NCBI Taxonomy" id="558537"/>
    <lineage>
        <taxon>Bacteria</taxon>
        <taxon>Pseudomonadati</taxon>
        <taxon>Pseudomonadota</taxon>
        <taxon>Betaproteobacteria</taxon>
        <taxon>Burkholderiales</taxon>
        <taxon>Comamonadaceae</taxon>
        <taxon>Delftia</taxon>
    </lineage>
</organism>
<accession>A0A7T2YRS7</accession>
<proteinExistence type="predicted"/>
<keyword evidence="2" id="KW-1185">Reference proteome</keyword>
<dbReference type="EMBL" id="CP065748">
    <property type="protein sequence ID" value="QPS80911.1"/>
    <property type="molecule type" value="Genomic_DNA"/>
</dbReference>